<dbReference type="AlphaFoldDB" id="A0A1W5B2W5"/>
<dbReference type="GeneTree" id="ENSGT00940000173427"/>
<proteinExistence type="inferred from homology"/>
<reference evidence="3" key="2">
    <citation type="journal article" date="2008" name="Genome Biol.">
        <title>Improved genome assembly and evidence-based global gene model set for the chordate Ciona intestinalis: new insight into intron and operon populations.</title>
        <authorList>
            <person name="Satou Y."/>
            <person name="Mineta K."/>
            <person name="Ogasawara M."/>
            <person name="Sasakura Y."/>
            <person name="Shoguchi E."/>
            <person name="Ueno K."/>
            <person name="Yamada L."/>
            <person name="Matsumoto J."/>
            <person name="Wasserscheid J."/>
            <person name="Dewar K."/>
            <person name="Wiley G.B."/>
            <person name="Macmil S.L."/>
            <person name="Roe B.A."/>
            <person name="Zeller R.W."/>
            <person name="Hastings K.E."/>
            <person name="Lemaire P."/>
            <person name="Lindquist E."/>
            <person name="Endo T."/>
            <person name="Hotta K."/>
            <person name="Inaba K."/>
        </authorList>
    </citation>
    <scope>NUCLEOTIDE SEQUENCE [LARGE SCALE GENOMIC DNA]</scope>
    <source>
        <strain evidence="3">wild type</strain>
    </source>
</reference>
<keyword evidence="2" id="KW-0560">Oxidoreductase</keyword>
<reference evidence="3" key="4">
    <citation type="submission" date="2025-09" db="UniProtKB">
        <authorList>
            <consortium name="Ensembl"/>
        </authorList>
    </citation>
    <scope>IDENTIFICATION</scope>
</reference>
<name>A0A1W5B2W5_CIOIN</name>
<dbReference type="PANTHER" id="PTHR24321:SF8">
    <property type="entry name" value="ESTRADIOL 17-BETA-DEHYDROGENASE 8-RELATED"/>
    <property type="match status" value="1"/>
</dbReference>
<dbReference type="OMA" id="VNNVGHW"/>
<evidence type="ECO:0000313" key="4">
    <source>
        <dbReference type="Proteomes" id="UP000008144"/>
    </source>
</evidence>
<evidence type="ECO:0000313" key="3">
    <source>
        <dbReference type="Ensembl" id="ENSCINP00000020171.3"/>
    </source>
</evidence>
<accession>A0A1W5B2W5</accession>
<dbReference type="Pfam" id="PF13561">
    <property type="entry name" value="adh_short_C2"/>
    <property type="match status" value="1"/>
</dbReference>
<gene>
    <name evidence="3" type="primary">LOC100183433</name>
</gene>
<dbReference type="Proteomes" id="UP000008144">
    <property type="component" value="Chromosome 3"/>
</dbReference>
<dbReference type="CDD" id="cd05233">
    <property type="entry name" value="SDR_c"/>
    <property type="match status" value="1"/>
</dbReference>
<dbReference type="Ensembl" id="ENSCINT00000020171.3">
    <property type="protein sequence ID" value="ENSCINP00000020171.3"/>
    <property type="gene ID" value="ENSCING00000010051.3"/>
</dbReference>
<dbReference type="InterPro" id="IPR002347">
    <property type="entry name" value="SDR_fam"/>
</dbReference>
<evidence type="ECO:0000256" key="1">
    <source>
        <dbReference type="ARBA" id="ARBA00006484"/>
    </source>
</evidence>
<dbReference type="RefSeq" id="XP_026689585.1">
    <property type="nucleotide sequence ID" value="XM_026833784.1"/>
</dbReference>
<dbReference type="eggNOG" id="KOG0725">
    <property type="taxonomic scope" value="Eukaryota"/>
</dbReference>
<dbReference type="OrthoDB" id="47007at2759"/>
<dbReference type="KEGG" id="cin:100183433"/>
<comment type="similarity">
    <text evidence="1">Belongs to the short-chain dehydrogenases/reductases (SDR) family.</text>
</comment>
<dbReference type="STRING" id="7719.ENSCINP00000020171"/>
<sequence>MDKSDFVAKNQPPLDQAFTKRRFDGKVALVAGGASGIGLASVERFASDGASVAILDINQTAGKDAEAYLKGLGYKVKFYSVDVENRDECFKVAEQVAKDNDNRIDSVVNNAVYFGSKALEARREDYEKSFSVNVIGTSNIVQACVPFMPPGSAIVNISSITATRAQPCRWTYAATKGAIKTMTKHMALDLAKNEIRVNSVGPGWIWSPEMAKASPDGTMEAMRSSVDKFQMVNRVGKTSEVASVIVFLCSRDAAFVTGTSYKVDGGYCAMGPERTGSNELFATTKTK</sequence>
<dbReference type="RefSeq" id="XP_018666813.1">
    <property type="nucleotide sequence ID" value="XM_018811268.2"/>
</dbReference>
<dbReference type="RefSeq" id="XP_002126790.1">
    <property type="nucleotide sequence ID" value="XM_002126754.3"/>
</dbReference>
<dbReference type="FunFam" id="3.40.50.720:FF:000084">
    <property type="entry name" value="Short-chain dehydrogenase reductase"/>
    <property type="match status" value="1"/>
</dbReference>
<dbReference type="Gene3D" id="3.40.50.720">
    <property type="entry name" value="NAD(P)-binding Rossmann-like Domain"/>
    <property type="match status" value="1"/>
</dbReference>
<reference evidence="4" key="1">
    <citation type="journal article" date="2002" name="Science">
        <title>The draft genome of Ciona intestinalis: insights into chordate and vertebrate origins.</title>
        <authorList>
            <person name="Dehal P."/>
            <person name="Satou Y."/>
            <person name="Campbell R.K."/>
            <person name="Chapman J."/>
            <person name="Degnan B."/>
            <person name="De Tomaso A."/>
            <person name="Davidson B."/>
            <person name="Di Gregorio A."/>
            <person name="Gelpke M."/>
            <person name="Goodstein D.M."/>
            <person name="Harafuji N."/>
            <person name="Hastings K.E."/>
            <person name="Ho I."/>
            <person name="Hotta K."/>
            <person name="Huang W."/>
            <person name="Kawashima T."/>
            <person name="Lemaire P."/>
            <person name="Martinez D."/>
            <person name="Meinertzhagen I.A."/>
            <person name="Necula S."/>
            <person name="Nonaka M."/>
            <person name="Putnam N."/>
            <person name="Rash S."/>
            <person name="Saiga H."/>
            <person name="Satake M."/>
            <person name="Terry A."/>
            <person name="Yamada L."/>
            <person name="Wang H.G."/>
            <person name="Awazu S."/>
            <person name="Azumi K."/>
            <person name="Boore J."/>
            <person name="Branno M."/>
            <person name="Chin-Bow S."/>
            <person name="DeSantis R."/>
            <person name="Doyle S."/>
            <person name="Francino P."/>
            <person name="Keys D.N."/>
            <person name="Haga S."/>
            <person name="Hayashi H."/>
            <person name="Hino K."/>
            <person name="Imai K.S."/>
            <person name="Inaba K."/>
            <person name="Kano S."/>
            <person name="Kobayashi K."/>
            <person name="Kobayashi M."/>
            <person name="Lee B.I."/>
            <person name="Makabe K.W."/>
            <person name="Manohar C."/>
            <person name="Matassi G."/>
            <person name="Medina M."/>
            <person name="Mochizuki Y."/>
            <person name="Mount S."/>
            <person name="Morishita T."/>
            <person name="Miura S."/>
            <person name="Nakayama A."/>
            <person name="Nishizaka S."/>
            <person name="Nomoto H."/>
            <person name="Ohta F."/>
            <person name="Oishi K."/>
            <person name="Rigoutsos I."/>
            <person name="Sano M."/>
            <person name="Sasaki A."/>
            <person name="Sasakura Y."/>
            <person name="Shoguchi E."/>
            <person name="Shin-i T."/>
            <person name="Spagnuolo A."/>
            <person name="Stainier D."/>
            <person name="Suzuki M.M."/>
            <person name="Tassy O."/>
            <person name="Takatori N."/>
            <person name="Tokuoka M."/>
            <person name="Yagi K."/>
            <person name="Yoshizaki F."/>
            <person name="Wada S."/>
            <person name="Zhang C."/>
            <person name="Hyatt P.D."/>
            <person name="Larimer F."/>
            <person name="Detter C."/>
            <person name="Doggett N."/>
            <person name="Glavina T."/>
            <person name="Hawkins T."/>
            <person name="Richardson P."/>
            <person name="Lucas S."/>
            <person name="Kohara Y."/>
            <person name="Levine M."/>
            <person name="Satoh N."/>
            <person name="Rokhsar D.S."/>
        </authorList>
    </citation>
    <scope>NUCLEOTIDE SEQUENCE [LARGE SCALE GENOMIC DNA]</scope>
</reference>
<dbReference type="GeneID" id="100183433"/>
<dbReference type="InterPro" id="IPR020904">
    <property type="entry name" value="Sc_DH/Rdtase_CS"/>
</dbReference>
<dbReference type="PROSITE" id="PS00061">
    <property type="entry name" value="ADH_SHORT"/>
    <property type="match status" value="1"/>
</dbReference>
<accession>F6QH75</accession>
<dbReference type="InterPro" id="IPR036291">
    <property type="entry name" value="NAD(P)-bd_dom_sf"/>
</dbReference>
<dbReference type="EMBL" id="EAAA01001766">
    <property type="status" value="NOT_ANNOTATED_CDS"/>
    <property type="molecule type" value="Genomic_DNA"/>
</dbReference>
<evidence type="ECO:0000256" key="2">
    <source>
        <dbReference type="ARBA" id="ARBA00023002"/>
    </source>
</evidence>
<dbReference type="SUPFAM" id="SSF51735">
    <property type="entry name" value="NAD(P)-binding Rossmann-fold domains"/>
    <property type="match status" value="1"/>
</dbReference>
<organism evidence="3 4">
    <name type="scientific">Ciona intestinalis</name>
    <name type="common">Transparent sea squirt</name>
    <name type="synonym">Ascidia intestinalis</name>
    <dbReference type="NCBI Taxonomy" id="7719"/>
    <lineage>
        <taxon>Eukaryota</taxon>
        <taxon>Metazoa</taxon>
        <taxon>Chordata</taxon>
        <taxon>Tunicata</taxon>
        <taxon>Ascidiacea</taxon>
        <taxon>Phlebobranchia</taxon>
        <taxon>Cionidae</taxon>
        <taxon>Ciona</taxon>
    </lineage>
</organism>
<dbReference type="PANTHER" id="PTHR24321">
    <property type="entry name" value="DEHYDROGENASES, SHORT CHAIN"/>
    <property type="match status" value="1"/>
</dbReference>
<protein>
    <submittedName>
        <fullName evidence="3">3-oxoacyl-[acyl-carrier-protein] reductase FabG</fullName>
    </submittedName>
</protein>
<reference evidence="3" key="3">
    <citation type="submission" date="2025-08" db="UniProtKB">
        <authorList>
            <consortium name="Ensembl"/>
        </authorList>
    </citation>
    <scope>IDENTIFICATION</scope>
</reference>
<keyword evidence="4" id="KW-1185">Reference proteome</keyword>
<dbReference type="InParanoid" id="A0A1W5B2W5"/>
<dbReference type="GO" id="GO:0016491">
    <property type="term" value="F:oxidoreductase activity"/>
    <property type="evidence" value="ECO:0007669"/>
    <property type="project" value="UniProtKB-KW"/>
</dbReference>
<dbReference type="PRINTS" id="PR00081">
    <property type="entry name" value="GDHRDH"/>
</dbReference>
<dbReference type="PRINTS" id="PR00080">
    <property type="entry name" value="SDRFAMILY"/>
</dbReference>